<organism evidence="1">
    <name type="scientific">Harvfovirus sp</name>
    <dbReference type="NCBI Taxonomy" id="2487768"/>
    <lineage>
        <taxon>Viruses</taxon>
        <taxon>Varidnaviria</taxon>
        <taxon>Bamfordvirae</taxon>
        <taxon>Nucleocytoviricota</taxon>
        <taxon>Megaviricetes</taxon>
        <taxon>Imitervirales</taxon>
        <taxon>Mimiviridae</taxon>
        <taxon>Klosneuvirinae</taxon>
    </lineage>
</organism>
<accession>A0A3G5A0K0</accession>
<gene>
    <name evidence="1" type="ORF">Harvfovirus4_56</name>
</gene>
<sequence length="299" mass="35042">MDYAFKGITPQRFNEIESFCKEMHILSPKEDLAKVIATDNLLLHNLGISHKQITDMLKRIIYHHKYFDNDNSFDVRKEVDNYTKFKILNGFQIMSVRTNFVLGRYGVIGIRWNKTFVCCFNEKDEVGSCDYIISNGKDRLHFDELQLHQIEMHHFFQGNKSFRRLDPATVVKFLPIRKNICYETKFEVFDLWEFSSYCDMFTFELNRRDGDNETVVGSIREKSYDAKLISDDGSPSGDVKLLVHIFDPKFAPQYIDLFGARAYIHPLAEKKSGTYYFIGKTHKKILHQDEMKASATKCF</sequence>
<dbReference type="EMBL" id="MK072246">
    <property type="protein sequence ID" value="AYV80692.1"/>
    <property type="molecule type" value="Genomic_DNA"/>
</dbReference>
<reference evidence="1" key="1">
    <citation type="submission" date="2018-10" db="EMBL/GenBank/DDBJ databases">
        <title>Hidden diversity of soil giant viruses.</title>
        <authorList>
            <person name="Schulz F."/>
            <person name="Alteio L."/>
            <person name="Goudeau D."/>
            <person name="Ryan E.M."/>
            <person name="Malmstrom R.R."/>
            <person name="Blanchard J."/>
            <person name="Woyke T."/>
        </authorList>
    </citation>
    <scope>NUCLEOTIDE SEQUENCE</scope>
    <source>
        <strain evidence="1">HAV1</strain>
    </source>
</reference>
<evidence type="ECO:0000313" key="1">
    <source>
        <dbReference type="EMBL" id="AYV80692.1"/>
    </source>
</evidence>
<protein>
    <submittedName>
        <fullName evidence="1">Uncharacterized protein</fullName>
    </submittedName>
</protein>
<proteinExistence type="predicted"/>
<name>A0A3G5A0K0_9VIRU</name>